<keyword evidence="2" id="KW-1185">Reference proteome</keyword>
<organism evidence="1 2">
    <name type="scientific">Clunio marinus</name>
    <dbReference type="NCBI Taxonomy" id="568069"/>
    <lineage>
        <taxon>Eukaryota</taxon>
        <taxon>Metazoa</taxon>
        <taxon>Ecdysozoa</taxon>
        <taxon>Arthropoda</taxon>
        <taxon>Hexapoda</taxon>
        <taxon>Insecta</taxon>
        <taxon>Pterygota</taxon>
        <taxon>Neoptera</taxon>
        <taxon>Endopterygota</taxon>
        <taxon>Diptera</taxon>
        <taxon>Nematocera</taxon>
        <taxon>Chironomoidea</taxon>
        <taxon>Chironomidae</taxon>
        <taxon>Clunio</taxon>
    </lineage>
</organism>
<dbReference type="EMBL" id="CVRI01000048">
    <property type="protein sequence ID" value="CRK98852.1"/>
    <property type="molecule type" value="Genomic_DNA"/>
</dbReference>
<accession>A0A1J1IH30</accession>
<dbReference type="Proteomes" id="UP000183832">
    <property type="component" value="Unassembled WGS sequence"/>
</dbReference>
<sequence length="79" mass="9156">MISSETASLNQLPGNHSKNLFNLSSCHRDFLLLSAKSFFLRLHREEITYMLRTTTEWKEDKAAACERMMCTRGAVREKC</sequence>
<dbReference type="AlphaFoldDB" id="A0A1J1IH30"/>
<name>A0A1J1IH30_9DIPT</name>
<proteinExistence type="predicted"/>
<reference evidence="1 2" key="1">
    <citation type="submission" date="2015-04" db="EMBL/GenBank/DDBJ databases">
        <authorList>
            <person name="Syromyatnikov M.Y."/>
            <person name="Popov V.N."/>
        </authorList>
    </citation>
    <scope>NUCLEOTIDE SEQUENCE [LARGE SCALE GENOMIC DNA]</scope>
</reference>
<protein>
    <submittedName>
        <fullName evidence="1">CLUMA_CG012414, isoform A</fullName>
    </submittedName>
</protein>
<evidence type="ECO:0000313" key="2">
    <source>
        <dbReference type="Proteomes" id="UP000183832"/>
    </source>
</evidence>
<evidence type="ECO:0000313" key="1">
    <source>
        <dbReference type="EMBL" id="CRK98852.1"/>
    </source>
</evidence>
<gene>
    <name evidence="1" type="ORF">CLUMA_CG012414</name>
</gene>